<evidence type="ECO:0000313" key="12">
    <source>
        <dbReference type="Proteomes" id="UP000003022"/>
    </source>
</evidence>
<dbReference type="PANTHER" id="PTHR23501">
    <property type="entry name" value="MAJOR FACILITATOR SUPERFAMILY"/>
    <property type="match status" value="1"/>
</dbReference>
<comment type="caution">
    <text evidence="11">The sequence shown here is derived from an EMBL/GenBank/DDBJ whole genome shotgun (WGS) entry which is preliminary data.</text>
</comment>
<accession>F3NGY6</accession>
<reference evidence="11 12" key="1">
    <citation type="journal article" date="2011" name="J. Bacteriol.">
        <title>Draft genome sequence of the marine bacterium Streptomyces griseoaurantiacus M045, which produces novel manumycin-type antibiotics with a pABA core component.</title>
        <authorList>
            <person name="Li F."/>
            <person name="Jiang P."/>
            <person name="Zheng H."/>
            <person name="Wang S."/>
            <person name="Zhao G."/>
            <person name="Qin S."/>
            <person name="Liu Z."/>
        </authorList>
    </citation>
    <scope>NUCLEOTIDE SEQUENCE [LARGE SCALE GENOMIC DNA]</scope>
    <source>
        <strain evidence="11 12">M045</strain>
    </source>
</reference>
<dbReference type="InterPro" id="IPR011701">
    <property type="entry name" value="MFS"/>
</dbReference>
<name>F3NGY6_9ACTN</name>
<evidence type="ECO:0000256" key="5">
    <source>
        <dbReference type="ARBA" id="ARBA00022692"/>
    </source>
</evidence>
<keyword evidence="12" id="KW-1185">Reference proteome</keyword>
<feature type="transmembrane region" description="Helical" evidence="9">
    <location>
        <begin position="241"/>
        <end position="260"/>
    </location>
</feature>
<keyword evidence="6 9" id="KW-1133">Transmembrane helix</keyword>
<keyword evidence="5 9" id="KW-0812">Transmembrane</keyword>
<comment type="subcellular location">
    <subcellularLocation>
        <location evidence="1">Cell membrane</location>
        <topology evidence="1">Multi-pass membrane protein</topology>
    </subcellularLocation>
</comment>
<feature type="transmembrane region" description="Helical" evidence="9">
    <location>
        <begin position="486"/>
        <end position="504"/>
    </location>
</feature>
<evidence type="ECO:0000259" key="10">
    <source>
        <dbReference type="PROSITE" id="PS50850"/>
    </source>
</evidence>
<comment type="similarity">
    <text evidence="2">Belongs to the major facilitator superfamily. TCR/Tet family.</text>
</comment>
<organism evidence="11 12">
    <name type="scientific">Streptomyces griseoaurantiacus M045</name>
    <dbReference type="NCBI Taxonomy" id="996637"/>
    <lineage>
        <taxon>Bacteria</taxon>
        <taxon>Bacillati</taxon>
        <taxon>Actinomycetota</taxon>
        <taxon>Actinomycetes</taxon>
        <taxon>Kitasatosporales</taxon>
        <taxon>Streptomycetaceae</taxon>
        <taxon>Streptomyces</taxon>
        <taxon>Streptomyces aurantiacus group</taxon>
    </lineage>
</organism>
<gene>
    <name evidence="11" type="ORF">SGM_2400</name>
</gene>
<keyword evidence="4" id="KW-1003">Cell membrane</keyword>
<dbReference type="CDD" id="cd17502">
    <property type="entry name" value="MFS_Azr1_MDR_like"/>
    <property type="match status" value="1"/>
</dbReference>
<evidence type="ECO:0000256" key="2">
    <source>
        <dbReference type="ARBA" id="ARBA00007520"/>
    </source>
</evidence>
<keyword evidence="7 9" id="KW-0472">Membrane</keyword>
<evidence type="ECO:0000256" key="7">
    <source>
        <dbReference type="ARBA" id="ARBA00023136"/>
    </source>
</evidence>
<evidence type="ECO:0000256" key="8">
    <source>
        <dbReference type="SAM" id="MobiDB-lite"/>
    </source>
</evidence>
<evidence type="ECO:0000256" key="4">
    <source>
        <dbReference type="ARBA" id="ARBA00022475"/>
    </source>
</evidence>
<feature type="transmembrane region" description="Helical" evidence="9">
    <location>
        <begin position="147"/>
        <end position="170"/>
    </location>
</feature>
<dbReference type="Pfam" id="PF07690">
    <property type="entry name" value="MFS_1"/>
    <property type="match status" value="1"/>
</dbReference>
<feature type="transmembrane region" description="Helical" evidence="9">
    <location>
        <begin position="404"/>
        <end position="431"/>
    </location>
</feature>
<feature type="compositionally biased region" description="Gly residues" evidence="8">
    <location>
        <begin position="449"/>
        <end position="460"/>
    </location>
</feature>
<feature type="transmembrane region" description="Helical" evidence="9">
    <location>
        <begin position="176"/>
        <end position="196"/>
    </location>
</feature>
<evidence type="ECO:0000256" key="9">
    <source>
        <dbReference type="SAM" id="Phobius"/>
    </source>
</evidence>
<evidence type="ECO:0000313" key="11">
    <source>
        <dbReference type="EMBL" id="EGG47113.1"/>
    </source>
</evidence>
<keyword evidence="3" id="KW-0813">Transport</keyword>
<feature type="transmembrane region" description="Helical" evidence="9">
    <location>
        <begin position="281"/>
        <end position="301"/>
    </location>
</feature>
<evidence type="ECO:0000256" key="3">
    <source>
        <dbReference type="ARBA" id="ARBA00022448"/>
    </source>
</evidence>
<dbReference type="PRINTS" id="PR01036">
    <property type="entry name" value="TCRTETB"/>
</dbReference>
<dbReference type="GO" id="GO:0005886">
    <property type="term" value="C:plasma membrane"/>
    <property type="evidence" value="ECO:0007669"/>
    <property type="project" value="UniProtKB-SubCell"/>
</dbReference>
<dbReference type="AlphaFoldDB" id="F3NGY6"/>
<feature type="transmembrane region" description="Helical" evidence="9">
    <location>
        <begin position="58"/>
        <end position="77"/>
    </location>
</feature>
<dbReference type="NCBIfam" id="TIGR00711">
    <property type="entry name" value="efflux_EmrB"/>
    <property type="match status" value="1"/>
</dbReference>
<proteinExistence type="inferred from homology"/>
<dbReference type="InterPro" id="IPR020846">
    <property type="entry name" value="MFS_dom"/>
</dbReference>
<protein>
    <submittedName>
        <fullName evidence="11">Membrane transport protein</fullName>
    </submittedName>
</protein>
<feature type="transmembrane region" description="Helical" evidence="9">
    <location>
        <begin position="313"/>
        <end position="334"/>
    </location>
</feature>
<feature type="transmembrane region" description="Helical" evidence="9">
    <location>
        <begin position="346"/>
        <end position="364"/>
    </location>
</feature>
<feature type="domain" description="Major facilitator superfamily (MFS) profile" evidence="10">
    <location>
        <begin position="23"/>
        <end position="509"/>
    </location>
</feature>
<feature type="transmembrane region" description="Helical" evidence="9">
    <location>
        <begin position="89"/>
        <end position="115"/>
    </location>
</feature>
<feature type="transmembrane region" description="Helical" evidence="9">
    <location>
        <begin position="208"/>
        <end position="229"/>
    </location>
</feature>
<dbReference type="Gene3D" id="1.20.1720.10">
    <property type="entry name" value="Multidrug resistance protein D"/>
    <property type="match status" value="1"/>
</dbReference>
<evidence type="ECO:0000256" key="1">
    <source>
        <dbReference type="ARBA" id="ARBA00004651"/>
    </source>
</evidence>
<feature type="region of interest" description="Disordered" evidence="8">
    <location>
        <begin position="524"/>
        <end position="565"/>
    </location>
</feature>
<sequence length="565" mass="58200">MTAPPAPEQASPTSMTNRQILQAMSGLMAGMFVAILAGTVVSNALPTIIADLGASQSSYTWVVTAELLAMTATVPLWGKLSDLFNKKLLLQLSLGMFVVGSLLAGFSHGVGLLIFSRVVQGVGAGGLTALAQVVMASIIPPRRLGKYAGIFGAVFAVGTVAGPLVGGVLVDTSWLGWRWCFFIGVPFALLAIALLQRTLHLPTVKREVRIDFLGAFLIVAGVCALLVWVSLAGNQFDWASWQTAALTGGGVVLLAAAVFVEARTAEPVIPLNIFRNRTVTLTTVASLLVGVAMFGGTVFLSQYFQISLGKSPTVAGLMSLPMILGLLVSSTVAGQIISRTGKWKRYLVAGAVIMSVGLGLLSTIGADTSFALLSLFMAILGIGVGMLMQNLVLAAQNDVPAAELGAATSVLSFFRSMGGTIGTSVLGAVLANRVASETAKGLREAGITPTGGGSGDGGGSVPDMSTLPAPLRTVVEHAYGVATADLFLFATPCALLALLTVVFLKEKPLKTSSGMERLAEEAAAEAAAETAGPVEALIELPRQRTGDAPVPAPAPGDQDPTEQRA</sequence>
<dbReference type="Gene3D" id="1.20.1250.20">
    <property type="entry name" value="MFS general substrate transporter like domains"/>
    <property type="match status" value="1"/>
</dbReference>
<feature type="transmembrane region" description="Helical" evidence="9">
    <location>
        <begin position="20"/>
        <end position="38"/>
    </location>
</feature>
<dbReference type="eggNOG" id="COG0477">
    <property type="taxonomic scope" value="Bacteria"/>
</dbReference>
<dbReference type="SUPFAM" id="SSF103473">
    <property type="entry name" value="MFS general substrate transporter"/>
    <property type="match status" value="1"/>
</dbReference>
<dbReference type="EMBL" id="AEYX01000033">
    <property type="protein sequence ID" value="EGG47113.1"/>
    <property type="molecule type" value="Genomic_DNA"/>
</dbReference>
<dbReference type="GO" id="GO:0022857">
    <property type="term" value="F:transmembrane transporter activity"/>
    <property type="evidence" value="ECO:0007669"/>
    <property type="project" value="InterPro"/>
</dbReference>
<dbReference type="Proteomes" id="UP000003022">
    <property type="component" value="Unassembled WGS sequence"/>
</dbReference>
<dbReference type="PROSITE" id="PS50850">
    <property type="entry name" value="MFS"/>
    <property type="match status" value="1"/>
</dbReference>
<dbReference type="STRING" id="996637.SGM_2400"/>
<evidence type="ECO:0000256" key="6">
    <source>
        <dbReference type="ARBA" id="ARBA00022989"/>
    </source>
</evidence>
<dbReference type="PANTHER" id="PTHR23501:SF197">
    <property type="entry name" value="COMD"/>
    <property type="match status" value="1"/>
</dbReference>
<dbReference type="InterPro" id="IPR036259">
    <property type="entry name" value="MFS_trans_sf"/>
</dbReference>
<feature type="region of interest" description="Disordered" evidence="8">
    <location>
        <begin position="444"/>
        <end position="464"/>
    </location>
</feature>
<dbReference type="InterPro" id="IPR004638">
    <property type="entry name" value="EmrB-like"/>
</dbReference>
<feature type="transmembrane region" description="Helical" evidence="9">
    <location>
        <begin position="370"/>
        <end position="392"/>
    </location>
</feature>
<feature type="transmembrane region" description="Helical" evidence="9">
    <location>
        <begin position="121"/>
        <end position="140"/>
    </location>
</feature>
<dbReference type="FunFam" id="1.20.1720.10:FF:000004">
    <property type="entry name" value="EmrB/QacA family drug resistance transporter"/>
    <property type="match status" value="1"/>
</dbReference>